<organism evidence="1 2">
    <name type="scientific">Datura stramonium</name>
    <name type="common">Jimsonweed</name>
    <name type="synonym">Common thornapple</name>
    <dbReference type="NCBI Taxonomy" id="4076"/>
    <lineage>
        <taxon>Eukaryota</taxon>
        <taxon>Viridiplantae</taxon>
        <taxon>Streptophyta</taxon>
        <taxon>Embryophyta</taxon>
        <taxon>Tracheophyta</taxon>
        <taxon>Spermatophyta</taxon>
        <taxon>Magnoliopsida</taxon>
        <taxon>eudicotyledons</taxon>
        <taxon>Gunneridae</taxon>
        <taxon>Pentapetalae</taxon>
        <taxon>asterids</taxon>
        <taxon>lamiids</taxon>
        <taxon>Solanales</taxon>
        <taxon>Solanaceae</taxon>
        <taxon>Solanoideae</taxon>
        <taxon>Datureae</taxon>
        <taxon>Datura</taxon>
    </lineage>
</organism>
<gene>
    <name evidence="1" type="ORF">HAX54_033841</name>
</gene>
<evidence type="ECO:0000313" key="2">
    <source>
        <dbReference type="Proteomes" id="UP000823775"/>
    </source>
</evidence>
<dbReference type="EMBL" id="JACEIK010004343">
    <property type="protein sequence ID" value="MCD9645137.1"/>
    <property type="molecule type" value="Genomic_DNA"/>
</dbReference>
<feature type="non-terminal residue" evidence="1">
    <location>
        <position position="57"/>
    </location>
</feature>
<name>A0ABS8VE38_DATST</name>
<feature type="non-terminal residue" evidence="1">
    <location>
        <position position="1"/>
    </location>
</feature>
<sequence length="57" mass="6481">CGMLCFPSSIEVLNSGNSLVGCRAMVGCWKNEAEEEMHYARIKEKKYGAMPRRRNND</sequence>
<protein>
    <submittedName>
        <fullName evidence="1">Uncharacterized protein</fullName>
    </submittedName>
</protein>
<proteinExistence type="predicted"/>
<reference evidence="1 2" key="1">
    <citation type="journal article" date="2021" name="BMC Genomics">
        <title>Datura genome reveals duplications of psychoactive alkaloid biosynthetic genes and high mutation rate following tissue culture.</title>
        <authorList>
            <person name="Rajewski A."/>
            <person name="Carter-House D."/>
            <person name="Stajich J."/>
            <person name="Litt A."/>
        </authorList>
    </citation>
    <scope>NUCLEOTIDE SEQUENCE [LARGE SCALE GENOMIC DNA]</scope>
    <source>
        <strain evidence="1">AR-01</strain>
    </source>
</reference>
<keyword evidence="2" id="KW-1185">Reference proteome</keyword>
<dbReference type="Proteomes" id="UP000823775">
    <property type="component" value="Unassembled WGS sequence"/>
</dbReference>
<accession>A0ABS8VE38</accession>
<comment type="caution">
    <text evidence="1">The sequence shown here is derived from an EMBL/GenBank/DDBJ whole genome shotgun (WGS) entry which is preliminary data.</text>
</comment>
<evidence type="ECO:0000313" key="1">
    <source>
        <dbReference type="EMBL" id="MCD9645137.1"/>
    </source>
</evidence>